<organism evidence="4 5">
    <name type="scientific">Lichenifustis flavocetrariae</name>
    <dbReference type="NCBI Taxonomy" id="2949735"/>
    <lineage>
        <taxon>Bacteria</taxon>
        <taxon>Pseudomonadati</taxon>
        <taxon>Pseudomonadota</taxon>
        <taxon>Alphaproteobacteria</taxon>
        <taxon>Hyphomicrobiales</taxon>
        <taxon>Lichenihabitantaceae</taxon>
        <taxon>Lichenifustis</taxon>
    </lineage>
</organism>
<comment type="similarity">
    <text evidence="1">Belongs to the short-chain dehydrogenases/reductases (SDR) family.</text>
</comment>
<dbReference type="EMBL" id="JAMOIM010000031">
    <property type="protein sequence ID" value="MCW6511717.1"/>
    <property type="molecule type" value="Genomic_DNA"/>
</dbReference>
<evidence type="ECO:0000259" key="3">
    <source>
        <dbReference type="SMART" id="SM00822"/>
    </source>
</evidence>
<evidence type="ECO:0000256" key="2">
    <source>
        <dbReference type="ARBA" id="ARBA00023002"/>
    </source>
</evidence>
<accession>A0AA42CQR5</accession>
<dbReference type="SUPFAM" id="SSF51735">
    <property type="entry name" value="NAD(P)-binding Rossmann-fold domains"/>
    <property type="match status" value="1"/>
</dbReference>
<dbReference type="Pfam" id="PF13561">
    <property type="entry name" value="adh_short_C2"/>
    <property type="match status" value="1"/>
</dbReference>
<dbReference type="CDD" id="cd05233">
    <property type="entry name" value="SDR_c"/>
    <property type="match status" value="1"/>
</dbReference>
<feature type="domain" description="Ketoreductase" evidence="3">
    <location>
        <begin position="7"/>
        <end position="194"/>
    </location>
</feature>
<protein>
    <submittedName>
        <fullName evidence="4">SDR family oxidoreductase</fullName>
    </submittedName>
</protein>
<dbReference type="InterPro" id="IPR002347">
    <property type="entry name" value="SDR_fam"/>
</dbReference>
<dbReference type="Gene3D" id="3.40.50.720">
    <property type="entry name" value="NAD(P)-binding Rossmann-like Domain"/>
    <property type="match status" value="1"/>
</dbReference>
<dbReference type="GO" id="GO:0016491">
    <property type="term" value="F:oxidoreductase activity"/>
    <property type="evidence" value="ECO:0007669"/>
    <property type="project" value="UniProtKB-KW"/>
</dbReference>
<dbReference type="AlphaFoldDB" id="A0AA42CQR5"/>
<reference evidence="4" key="1">
    <citation type="submission" date="2022-05" db="EMBL/GenBank/DDBJ databases">
        <authorList>
            <person name="Pankratov T."/>
        </authorList>
    </citation>
    <scope>NUCLEOTIDE SEQUENCE</scope>
    <source>
        <strain evidence="4">BP6-180914</strain>
    </source>
</reference>
<gene>
    <name evidence="4" type="ORF">M8523_27505</name>
</gene>
<keyword evidence="5" id="KW-1185">Reference proteome</keyword>
<sequence length="249" mass="25807">MGRLQGKVAVITGANSGIGLASAKRFAAEGAFVFMTGRRKAELDAAVAGIGMQARGIQSDVSKLADLDRLFDIIRAEAGTIDVLFANAGGGEFAPLGAISEQHFDETFQTNVKGTLFTVQKALPLLKDGSSVILTGSTAATTGTPAFSVYSASKAAIRNFARSWILDVAPQQIRINVLVPGATSTPGWHDLATSDEAHEQMLKFVASTTPLARLGAVDEVAAAALFLASDESSFVTGSELFVDGGSAQV</sequence>
<comment type="caution">
    <text evidence="4">The sequence shown here is derived from an EMBL/GenBank/DDBJ whole genome shotgun (WGS) entry which is preliminary data.</text>
</comment>
<dbReference type="PANTHER" id="PTHR43477">
    <property type="entry name" value="DIHYDROANTICAPSIN 7-DEHYDROGENASE"/>
    <property type="match status" value="1"/>
</dbReference>
<evidence type="ECO:0000256" key="1">
    <source>
        <dbReference type="ARBA" id="ARBA00006484"/>
    </source>
</evidence>
<dbReference type="PRINTS" id="PR00081">
    <property type="entry name" value="GDHRDH"/>
</dbReference>
<name>A0AA42CQR5_9HYPH</name>
<evidence type="ECO:0000313" key="4">
    <source>
        <dbReference type="EMBL" id="MCW6511717.1"/>
    </source>
</evidence>
<dbReference type="SMART" id="SM00822">
    <property type="entry name" value="PKS_KR"/>
    <property type="match status" value="1"/>
</dbReference>
<keyword evidence="2" id="KW-0560">Oxidoreductase</keyword>
<dbReference type="RefSeq" id="WP_282588093.1">
    <property type="nucleotide sequence ID" value="NZ_JAMOIM010000031.1"/>
</dbReference>
<dbReference type="InterPro" id="IPR057326">
    <property type="entry name" value="KR_dom"/>
</dbReference>
<proteinExistence type="inferred from homology"/>
<dbReference type="InterPro" id="IPR051122">
    <property type="entry name" value="SDR_DHRS6-like"/>
</dbReference>
<dbReference type="FunFam" id="3.40.50.720:FF:000084">
    <property type="entry name" value="Short-chain dehydrogenase reductase"/>
    <property type="match status" value="1"/>
</dbReference>
<dbReference type="PANTHER" id="PTHR43477:SF1">
    <property type="entry name" value="DIHYDROANTICAPSIN 7-DEHYDROGENASE"/>
    <property type="match status" value="1"/>
</dbReference>
<dbReference type="InterPro" id="IPR036291">
    <property type="entry name" value="NAD(P)-bd_dom_sf"/>
</dbReference>
<dbReference type="Proteomes" id="UP001165667">
    <property type="component" value="Unassembled WGS sequence"/>
</dbReference>
<evidence type="ECO:0000313" key="5">
    <source>
        <dbReference type="Proteomes" id="UP001165667"/>
    </source>
</evidence>